<dbReference type="EMBL" id="AP012279">
    <property type="protein sequence ID" value="BAL78753.1"/>
    <property type="molecule type" value="Genomic_DNA"/>
</dbReference>
<organism evidence="2 3">
    <name type="scientific">Bradyrhizobium cosmicum</name>
    <dbReference type="NCBI Taxonomy" id="1404864"/>
    <lineage>
        <taxon>Bacteria</taxon>
        <taxon>Pseudomonadati</taxon>
        <taxon>Pseudomonadota</taxon>
        <taxon>Alphaproteobacteria</taxon>
        <taxon>Hyphomicrobiales</taxon>
        <taxon>Nitrobacteraceae</taxon>
        <taxon>Bradyrhizobium</taxon>
    </lineage>
</organism>
<dbReference type="KEGG" id="brs:S23_55610"/>
<feature type="chain" id="PRO_5042603962" description="Lectin-like protein BA14k" evidence="1">
    <location>
        <begin position="30"/>
        <end position="78"/>
    </location>
</feature>
<evidence type="ECO:0008006" key="4">
    <source>
        <dbReference type="Google" id="ProtNLM"/>
    </source>
</evidence>
<feature type="signal peptide" evidence="1">
    <location>
        <begin position="1"/>
        <end position="29"/>
    </location>
</feature>
<dbReference type="Proteomes" id="UP000007886">
    <property type="component" value="Chromosome"/>
</dbReference>
<evidence type="ECO:0000313" key="2">
    <source>
        <dbReference type="EMBL" id="BAL78753.1"/>
    </source>
</evidence>
<evidence type="ECO:0000256" key="1">
    <source>
        <dbReference type="SAM" id="SignalP"/>
    </source>
</evidence>
<proteinExistence type="predicted"/>
<dbReference type="AlphaFoldDB" id="A0AAI8MIZ2"/>
<evidence type="ECO:0000313" key="3">
    <source>
        <dbReference type="Proteomes" id="UP000007886"/>
    </source>
</evidence>
<name>A0AAI8MIZ2_9BRAD</name>
<keyword evidence="1" id="KW-0732">Signal</keyword>
<dbReference type="RefSeq" id="WP_015688025.1">
    <property type="nucleotide sequence ID" value="NC_017082.1"/>
</dbReference>
<accession>A0AAI8MIZ2</accession>
<keyword evidence="3" id="KW-1185">Reference proteome</keyword>
<reference evidence="2 3" key="1">
    <citation type="journal article" date="2012" name="Microbes Environ.">
        <title>Complete genome sequence of Bradyrhizobium sp. S23321: insights into symbiosis evolution in soil oligotrophs.</title>
        <authorList>
            <person name="Okubo T."/>
            <person name="Tsukui T."/>
            <person name="Maita H."/>
            <person name="Okamoto S."/>
            <person name="Oshima K."/>
            <person name="Fujisawa T."/>
            <person name="Saito A."/>
            <person name="Futamata H."/>
            <person name="Hattori R."/>
            <person name="Shimomura Y."/>
            <person name="Haruta S."/>
            <person name="Morimoto S."/>
            <person name="Wang Y."/>
            <person name="Sakai Y."/>
            <person name="Hattori M."/>
            <person name="Aizawa S."/>
            <person name="Nagashima K.V.P."/>
            <person name="Masuda S."/>
            <person name="Hattori T."/>
            <person name="Yamashita A."/>
            <person name="Bao Z."/>
            <person name="Hayatsu M."/>
            <person name="Kajiya-Kanegae H."/>
            <person name="Yoshinaga I."/>
            <person name="Sakamoto K."/>
            <person name="Toyota K."/>
            <person name="Nakao M."/>
            <person name="Kohara M."/>
            <person name="Anda M."/>
            <person name="Niwa R."/>
            <person name="Jung-Hwan P."/>
            <person name="Sameshima-Saito R."/>
            <person name="Tokuda S."/>
            <person name="Yamamoto S."/>
            <person name="Yamamoto S."/>
            <person name="Yokoyama T."/>
            <person name="Akutsu T."/>
            <person name="Nakamura Y."/>
            <person name="Nakahira-Yanaka Y."/>
            <person name="Takada Hoshino Y."/>
            <person name="Hirakawa H."/>
            <person name="Mitsui H."/>
            <person name="Terasawa K."/>
            <person name="Itakura M."/>
            <person name="Sato S."/>
            <person name="Ikeda-Ohtsubo W."/>
            <person name="Sakakura N."/>
            <person name="Kaminuma E."/>
            <person name="Minamisawa K."/>
        </authorList>
    </citation>
    <scope>NUCLEOTIDE SEQUENCE [LARGE SCALE GENOMIC DNA]</scope>
    <source>
        <strain evidence="2 3">S23321</strain>
    </source>
</reference>
<gene>
    <name evidence="2" type="ORF">S23_55610</name>
</gene>
<sequence length="78" mass="8476">MTKIAFFASAALLATTLLAGTASVSPASAGNLDFLSNQNYMRCLQYFSIRAHGDGAAYDQGRRFCNRQYFPGRPGGQY</sequence>
<protein>
    <recommendedName>
        <fullName evidence="4">Lectin-like protein BA14k</fullName>
    </recommendedName>
</protein>